<proteinExistence type="predicted"/>
<dbReference type="Gene3D" id="2.60.40.1240">
    <property type="match status" value="1"/>
</dbReference>
<evidence type="ECO:0000313" key="4">
    <source>
        <dbReference type="EMBL" id="SFB15410.1"/>
    </source>
</evidence>
<dbReference type="PROSITE" id="PS51257">
    <property type="entry name" value="PROKAR_LIPOPROTEIN"/>
    <property type="match status" value="1"/>
</dbReference>
<dbReference type="RefSeq" id="WP_092872607.1">
    <property type="nucleotide sequence ID" value="NZ_FOJY01000011.1"/>
</dbReference>
<dbReference type="InterPro" id="IPR031989">
    <property type="entry name" value="DUF5067"/>
</dbReference>
<dbReference type="OrthoDB" id="9816357at2"/>
<accession>A0A1I0YSI3</accession>
<protein>
    <recommendedName>
        <fullName evidence="3">DUF5067 domain-containing protein</fullName>
    </recommendedName>
</protein>
<name>A0A1I0YSI3_9FIRM</name>
<keyword evidence="5" id="KW-1185">Reference proteome</keyword>
<evidence type="ECO:0000313" key="5">
    <source>
        <dbReference type="Proteomes" id="UP000198838"/>
    </source>
</evidence>
<dbReference type="InterPro" id="IPR029050">
    <property type="entry name" value="Immunoprotect_excell_Ig-like"/>
</dbReference>
<evidence type="ECO:0000259" key="3">
    <source>
        <dbReference type="Pfam" id="PF16729"/>
    </source>
</evidence>
<gene>
    <name evidence="4" type="ORF">SAMN05216249_1115</name>
</gene>
<keyword evidence="1 2" id="KW-0732">Signal</keyword>
<dbReference type="EMBL" id="FOJY01000011">
    <property type="protein sequence ID" value="SFB15410.1"/>
    <property type="molecule type" value="Genomic_DNA"/>
</dbReference>
<dbReference type="STRING" id="1120918.SAMN05216249_1115"/>
<feature type="domain" description="DUF5067" evidence="3">
    <location>
        <begin position="27"/>
        <end position="126"/>
    </location>
</feature>
<evidence type="ECO:0000256" key="1">
    <source>
        <dbReference type="ARBA" id="ARBA00022729"/>
    </source>
</evidence>
<reference evidence="4 5" key="1">
    <citation type="submission" date="2016-10" db="EMBL/GenBank/DDBJ databases">
        <authorList>
            <person name="de Groot N.N."/>
        </authorList>
    </citation>
    <scope>NUCLEOTIDE SEQUENCE [LARGE SCALE GENOMIC DNA]</scope>
    <source>
        <strain evidence="4 5">DSM 5522</strain>
    </source>
</reference>
<dbReference type="Pfam" id="PF16729">
    <property type="entry name" value="DUF5067"/>
    <property type="match status" value="1"/>
</dbReference>
<feature type="signal peptide" evidence="2">
    <location>
        <begin position="1"/>
        <end position="24"/>
    </location>
</feature>
<evidence type="ECO:0000256" key="2">
    <source>
        <dbReference type="SAM" id="SignalP"/>
    </source>
</evidence>
<feature type="chain" id="PRO_5011452459" description="DUF5067 domain-containing protein" evidence="2">
    <location>
        <begin position="25"/>
        <end position="151"/>
    </location>
</feature>
<dbReference type="AlphaFoldDB" id="A0A1I0YSI3"/>
<dbReference type="Proteomes" id="UP000198838">
    <property type="component" value="Unassembled WGS sequence"/>
</dbReference>
<organism evidence="4 5">
    <name type="scientific">Acetitomaculum ruminis DSM 5522</name>
    <dbReference type="NCBI Taxonomy" id="1120918"/>
    <lineage>
        <taxon>Bacteria</taxon>
        <taxon>Bacillati</taxon>
        <taxon>Bacillota</taxon>
        <taxon>Clostridia</taxon>
        <taxon>Lachnospirales</taxon>
        <taxon>Lachnospiraceae</taxon>
        <taxon>Acetitomaculum</taxon>
    </lineage>
</organism>
<sequence>MKKKNIIKTLGIILALTFALTACDDVETVSDTAQEVSDYAEYEKWSLQLKDSFIDEENNSLHINATYTNNSEEPTYAASCFAVRAFQNDKELTESVYLNGEDNLATEVRNGQSVDVIYSFELTDRSEAEVLVGEPTAEQATIGKKVYNLEN</sequence>